<comment type="subcellular location">
    <subcellularLocation>
        <location evidence="1">Cell membrane</location>
        <topology evidence="1">Multi-pass membrane protein</topology>
    </subcellularLocation>
</comment>
<name>A0A7D4BC23_9BACT</name>
<evidence type="ECO:0000313" key="8">
    <source>
        <dbReference type="EMBL" id="QKG80440.1"/>
    </source>
</evidence>
<dbReference type="AlphaFoldDB" id="A0A7D4BC23"/>
<accession>A0A7D4BC23</accession>
<dbReference type="SUPFAM" id="SSF53649">
    <property type="entry name" value="Alkaline phosphatase-like"/>
    <property type="match status" value="1"/>
</dbReference>
<feature type="domain" description="Sulfatase N-terminal" evidence="7">
    <location>
        <begin position="298"/>
        <end position="586"/>
    </location>
</feature>
<organism evidence="8 9">
    <name type="scientific">Tenuifilum thalassicum</name>
    <dbReference type="NCBI Taxonomy" id="2590900"/>
    <lineage>
        <taxon>Bacteria</taxon>
        <taxon>Pseudomonadati</taxon>
        <taxon>Bacteroidota</taxon>
        <taxon>Bacteroidia</taxon>
        <taxon>Bacteroidales</taxon>
        <taxon>Tenuifilaceae</taxon>
        <taxon>Tenuifilum</taxon>
    </lineage>
</organism>
<feature type="transmembrane region" description="Helical" evidence="6">
    <location>
        <begin position="20"/>
        <end position="41"/>
    </location>
</feature>
<keyword evidence="3 6" id="KW-0812">Transmembrane</keyword>
<dbReference type="CDD" id="cd16015">
    <property type="entry name" value="LTA_synthase"/>
    <property type="match status" value="1"/>
</dbReference>
<evidence type="ECO:0000256" key="5">
    <source>
        <dbReference type="ARBA" id="ARBA00023136"/>
    </source>
</evidence>
<gene>
    <name evidence="8" type="ORF">FHG85_09235</name>
</gene>
<reference evidence="8 9" key="1">
    <citation type="submission" date="2019-07" db="EMBL/GenBank/DDBJ databases">
        <title>Thalassofilum flectens gen. nov., sp. nov., a novel moderate thermophilic anaerobe from a shallow sea hot spring in Kunashir Island (Russia), representing a new family in the order Bacteroidales, and proposal of Thalassofilacea fam. nov.</title>
        <authorList>
            <person name="Kochetkova T.V."/>
            <person name="Podosokorskaya O.A."/>
            <person name="Novikov A."/>
            <person name="Elcheninov A.G."/>
            <person name="Toshchakov S.V."/>
            <person name="Kublanov I.V."/>
        </authorList>
    </citation>
    <scope>NUCLEOTIDE SEQUENCE [LARGE SCALE GENOMIC DNA]</scope>
    <source>
        <strain evidence="8 9">38-H</strain>
    </source>
</reference>
<keyword evidence="5 6" id="KW-0472">Membrane</keyword>
<evidence type="ECO:0000313" key="9">
    <source>
        <dbReference type="Proteomes" id="UP000500961"/>
    </source>
</evidence>
<evidence type="ECO:0000256" key="3">
    <source>
        <dbReference type="ARBA" id="ARBA00022692"/>
    </source>
</evidence>
<proteinExistence type="predicted"/>
<dbReference type="GO" id="GO:0016787">
    <property type="term" value="F:hydrolase activity"/>
    <property type="evidence" value="ECO:0007669"/>
    <property type="project" value="UniProtKB-KW"/>
</dbReference>
<dbReference type="Proteomes" id="UP000500961">
    <property type="component" value="Chromosome"/>
</dbReference>
<dbReference type="GO" id="GO:0005886">
    <property type="term" value="C:plasma membrane"/>
    <property type="evidence" value="ECO:0007669"/>
    <property type="project" value="UniProtKB-SubCell"/>
</dbReference>
<evidence type="ECO:0000256" key="6">
    <source>
        <dbReference type="SAM" id="Phobius"/>
    </source>
</evidence>
<keyword evidence="8" id="KW-0808">Transferase</keyword>
<feature type="transmembrane region" description="Helical" evidence="6">
    <location>
        <begin position="184"/>
        <end position="204"/>
    </location>
</feature>
<dbReference type="PANTHER" id="PTHR47371:SF3">
    <property type="entry name" value="PHOSPHOGLYCEROL TRANSFERASE I"/>
    <property type="match status" value="1"/>
</dbReference>
<evidence type="ECO:0000256" key="2">
    <source>
        <dbReference type="ARBA" id="ARBA00022475"/>
    </source>
</evidence>
<feature type="transmembrane region" description="Helical" evidence="6">
    <location>
        <begin position="95"/>
        <end position="115"/>
    </location>
</feature>
<keyword evidence="9" id="KW-1185">Reference proteome</keyword>
<dbReference type="InterPro" id="IPR000917">
    <property type="entry name" value="Sulfatase_N"/>
</dbReference>
<dbReference type="RefSeq" id="WP_173075162.1">
    <property type="nucleotide sequence ID" value="NZ_CP041345.1"/>
</dbReference>
<evidence type="ECO:0000256" key="4">
    <source>
        <dbReference type="ARBA" id="ARBA00022989"/>
    </source>
</evidence>
<dbReference type="KEGG" id="ttz:FHG85_09235"/>
<feature type="transmembrane region" description="Helical" evidence="6">
    <location>
        <begin position="61"/>
        <end position="83"/>
    </location>
</feature>
<dbReference type="Pfam" id="PF00884">
    <property type="entry name" value="Sulfatase"/>
    <property type="match status" value="1"/>
</dbReference>
<protein>
    <submittedName>
        <fullName evidence="8">Sulfatase-like hydrolase/transferase</fullName>
    </submittedName>
</protein>
<dbReference type="InterPro" id="IPR017850">
    <property type="entry name" value="Alkaline_phosphatase_core_sf"/>
</dbReference>
<sequence>MIKTKFDNFIEAISWIAKSLLIGVAILFISRLVFLVSYANWQELSGYYLDVIRAFGVGLKFDIKVLTIAMLPLALVSLVRFVFGNRVGAFFKFFKWYSTLVIFFVILFEVINFYFYKFYYSKISVIIFGFFEDDTWAVLVSIWKEYPVIPMLLMFIVVFWALSKLYGRLFIPLRFRFSDYVKPLWLRCVVAFFVLGLYFLGMYGNLGVVPLDGRHATISGNVFVNDLPINGLFCTKMAWKEREKSRIETNPSKMLKRYGFKSISEVASVLYDVNADSVTNETFYAFTPKSDFLKDNPPNVVFILMESMSNFYFDIHSDSCNLLGTLADVIDSCYLFRNFLPSSAGTIYSLESILVNSPKSPLSQSQYQHHSFTTSAVKPFYDKGYTNIFLTGGKMGWRDLDKFIPRQYFNAVEAEPTLRKNYPNGKYGEWGMHDEVLFKRAYDLLSQSDGKPYLIFGMTISHHTPYDIPDDYKPFPISLPSWAKERMKFDEDVVMKGLKAFQYANSCLGDFIKQVIYSPLGENTIIVATGDHNIKQNFEYPQEELFMKYSVPMLMYIPPKYRPKKGINTKRFASHKDIFPTLYHLALSDAKYLNFGNNLCDSINTFDFGMHCYTIAADSVGFIDFSSVPLYYKWNDKEHRKLNPHVVENDSHFDSLMVRAKALTAAMNWFIIKDVEKKKNN</sequence>
<dbReference type="EMBL" id="CP041345">
    <property type="protein sequence ID" value="QKG80440.1"/>
    <property type="molecule type" value="Genomic_DNA"/>
</dbReference>
<evidence type="ECO:0000256" key="1">
    <source>
        <dbReference type="ARBA" id="ARBA00004651"/>
    </source>
</evidence>
<keyword evidence="4 6" id="KW-1133">Transmembrane helix</keyword>
<keyword evidence="8" id="KW-0378">Hydrolase</keyword>
<dbReference type="PANTHER" id="PTHR47371">
    <property type="entry name" value="LIPOTEICHOIC ACID SYNTHASE"/>
    <property type="match status" value="1"/>
</dbReference>
<dbReference type="InterPro" id="IPR050448">
    <property type="entry name" value="OpgB/LTA_synthase_biosynth"/>
</dbReference>
<dbReference type="GO" id="GO:0016740">
    <property type="term" value="F:transferase activity"/>
    <property type="evidence" value="ECO:0007669"/>
    <property type="project" value="UniProtKB-KW"/>
</dbReference>
<keyword evidence="2" id="KW-1003">Cell membrane</keyword>
<dbReference type="Gene3D" id="3.40.720.10">
    <property type="entry name" value="Alkaline Phosphatase, subunit A"/>
    <property type="match status" value="1"/>
</dbReference>
<evidence type="ECO:0000259" key="7">
    <source>
        <dbReference type="Pfam" id="PF00884"/>
    </source>
</evidence>
<feature type="transmembrane region" description="Helical" evidence="6">
    <location>
        <begin position="146"/>
        <end position="163"/>
    </location>
</feature>